<protein>
    <submittedName>
        <fullName evidence="1">Uncharacterized protein</fullName>
    </submittedName>
</protein>
<dbReference type="AlphaFoldDB" id="A0A383F1U6"/>
<feature type="non-terminal residue" evidence="1">
    <location>
        <position position="58"/>
    </location>
</feature>
<evidence type="ECO:0000313" key="1">
    <source>
        <dbReference type="EMBL" id="SVE62358.1"/>
    </source>
</evidence>
<proteinExistence type="predicted"/>
<gene>
    <name evidence="1" type="ORF">METZ01_LOCUS515212</name>
</gene>
<name>A0A383F1U6_9ZZZZ</name>
<accession>A0A383F1U6</accession>
<organism evidence="1">
    <name type="scientific">marine metagenome</name>
    <dbReference type="NCBI Taxonomy" id="408172"/>
    <lineage>
        <taxon>unclassified sequences</taxon>
        <taxon>metagenomes</taxon>
        <taxon>ecological metagenomes</taxon>
    </lineage>
</organism>
<dbReference type="EMBL" id="UINC01230291">
    <property type="protein sequence ID" value="SVE62358.1"/>
    <property type="molecule type" value="Genomic_DNA"/>
</dbReference>
<reference evidence="1" key="1">
    <citation type="submission" date="2018-05" db="EMBL/GenBank/DDBJ databases">
        <authorList>
            <person name="Lanie J.A."/>
            <person name="Ng W.-L."/>
            <person name="Kazmierczak K.M."/>
            <person name="Andrzejewski T.M."/>
            <person name="Davidsen T.M."/>
            <person name="Wayne K.J."/>
            <person name="Tettelin H."/>
            <person name="Glass J.I."/>
            <person name="Rusch D."/>
            <person name="Podicherti R."/>
            <person name="Tsui H.-C.T."/>
            <person name="Winkler M.E."/>
        </authorList>
    </citation>
    <scope>NUCLEOTIDE SEQUENCE</scope>
</reference>
<sequence length="58" mass="6771">MYKITINGIAANSNMNNSITQLIKKIIRMIFSLFFQFSPFFTFSENKGNFATKSRERI</sequence>